<protein>
    <submittedName>
        <fullName evidence="2">Uncharacterized protein</fullName>
    </submittedName>
</protein>
<proteinExistence type="predicted"/>
<feature type="transmembrane region" description="Helical" evidence="1">
    <location>
        <begin position="295"/>
        <end position="317"/>
    </location>
</feature>
<dbReference type="Proteomes" id="UP000029500">
    <property type="component" value="Chromosome"/>
</dbReference>
<keyword evidence="3" id="KW-1185">Reference proteome</keyword>
<evidence type="ECO:0000256" key="1">
    <source>
        <dbReference type="SAM" id="Phobius"/>
    </source>
</evidence>
<evidence type="ECO:0000313" key="2">
    <source>
        <dbReference type="EMBL" id="AIQ69732.1"/>
    </source>
</evidence>
<dbReference type="STRING" id="189425.PGRAT_20450"/>
<evidence type="ECO:0000313" key="3">
    <source>
        <dbReference type="Proteomes" id="UP000029500"/>
    </source>
</evidence>
<feature type="transmembrane region" description="Helical" evidence="1">
    <location>
        <begin position="20"/>
        <end position="43"/>
    </location>
</feature>
<feature type="transmembrane region" description="Helical" evidence="1">
    <location>
        <begin position="386"/>
        <end position="403"/>
    </location>
</feature>
<feature type="transmembrane region" description="Helical" evidence="1">
    <location>
        <begin position="246"/>
        <end position="275"/>
    </location>
</feature>
<accession>A0A089M8Z6</accession>
<keyword evidence="1" id="KW-0812">Transmembrane</keyword>
<dbReference type="GO" id="GO:0005886">
    <property type="term" value="C:plasma membrane"/>
    <property type="evidence" value="ECO:0007669"/>
    <property type="project" value="UniProtKB-SubCell"/>
</dbReference>
<feature type="transmembrane region" description="Helical" evidence="1">
    <location>
        <begin position="324"/>
        <end position="341"/>
    </location>
</feature>
<dbReference type="eggNOG" id="COG1277">
    <property type="taxonomic scope" value="Bacteria"/>
</dbReference>
<keyword evidence="1" id="KW-0472">Membrane</keyword>
<gene>
    <name evidence="2" type="ORF">PGRAT_20450</name>
</gene>
<dbReference type="PANTHER" id="PTHR37305">
    <property type="entry name" value="INTEGRAL MEMBRANE PROTEIN-RELATED"/>
    <property type="match status" value="1"/>
</dbReference>
<dbReference type="PANTHER" id="PTHR37305:SF1">
    <property type="entry name" value="MEMBRANE PROTEIN"/>
    <property type="match status" value="1"/>
</dbReference>
<dbReference type="Pfam" id="PF12679">
    <property type="entry name" value="ABC2_membrane_2"/>
    <property type="match status" value="1"/>
</dbReference>
<dbReference type="EMBL" id="CP009287">
    <property type="protein sequence ID" value="AIQ69732.1"/>
    <property type="molecule type" value="Genomic_DNA"/>
</dbReference>
<dbReference type="GO" id="GO:0140359">
    <property type="term" value="F:ABC-type transporter activity"/>
    <property type="evidence" value="ECO:0007669"/>
    <property type="project" value="InterPro"/>
</dbReference>
<name>A0A089M8Z6_9BACL</name>
<sequence length="412" mass="46720">MDALTRFELQKITRKRSFLAGIMIVILAALFLTNMMVAGTWIINEDGEKLKGLAAISLRKEYDRKHAGPLTVDKVAEAVKRHKKITYDPKNLNANKELTSEAYAKFEVMDEQMDNLLRFTFSPVKEYDYHVIEKLNSSSAQTFYQKRIEKIIDYLNYDYSYGNYSVNEKDFFIEMNKSIPVPFQMDYVTGWQKVFQSLRSFFLIISFVIAISLAPVFASEYQSGTDSVILSTRYGRNKIITAKFKASFIVTCGVTCIAIGTYTLLLLGSFGFYGADASVQMIDLLSPVPYTVFQTYLWVVFIGILACMLVGAVTLWLSSWMNSPFPVIIAMGIFLIGPLFIPASKSSLLFNQLMDLLPGNMFDGFKKVTGYGIIHVFGQIIPQYKFTIGFAIISIALLLPLTYHKFRKHQVT</sequence>
<dbReference type="KEGG" id="pgm:PGRAT_20450"/>
<organism evidence="2 3">
    <name type="scientific">Paenibacillus graminis</name>
    <dbReference type="NCBI Taxonomy" id="189425"/>
    <lineage>
        <taxon>Bacteria</taxon>
        <taxon>Bacillati</taxon>
        <taxon>Bacillota</taxon>
        <taxon>Bacilli</taxon>
        <taxon>Bacillales</taxon>
        <taxon>Paenibacillaceae</taxon>
        <taxon>Paenibacillus</taxon>
    </lineage>
</organism>
<feature type="transmembrane region" description="Helical" evidence="1">
    <location>
        <begin position="200"/>
        <end position="218"/>
    </location>
</feature>
<dbReference type="HOGENOM" id="CLU_052940_2_1_9"/>
<dbReference type="RefSeq" id="WP_025708174.1">
    <property type="nucleotide sequence ID" value="NZ_CP009287.1"/>
</dbReference>
<keyword evidence="1" id="KW-1133">Transmembrane helix</keyword>
<reference evidence="2 3" key="1">
    <citation type="submission" date="2014-08" db="EMBL/GenBank/DDBJ databases">
        <title>Comparative genomics of the Paenibacillus odorifer group.</title>
        <authorList>
            <person name="den Bakker H.C."/>
            <person name="Tsai Y.-C."/>
            <person name="Martin N."/>
            <person name="Korlach J."/>
            <person name="Wiedmann M."/>
        </authorList>
    </citation>
    <scope>NUCLEOTIDE SEQUENCE [LARGE SCALE GENOMIC DNA]</scope>
    <source>
        <strain evidence="2 3">DSM 15220</strain>
    </source>
</reference>
<dbReference type="AlphaFoldDB" id="A0A089M8Z6"/>